<evidence type="ECO:0000259" key="4">
    <source>
        <dbReference type="Pfam" id="PF22422"/>
    </source>
</evidence>
<reference evidence="5 6" key="1">
    <citation type="submission" date="2021-12" db="EMBL/GenBank/DDBJ databases">
        <title>Genome sequencing of bacteria with rrn-lacking chromosome and rrn-plasmid.</title>
        <authorList>
            <person name="Anda M."/>
            <person name="Iwasaki W."/>
        </authorList>
    </citation>
    <scope>NUCLEOTIDE SEQUENCE [LARGE SCALE GENOMIC DNA]</scope>
    <source>
        <strain evidence="5 6">DSM 100852</strain>
    </source>
</reference>
<dbReference type="Proteomes" id="UP001348817">
    <property type="component" value="Chromosome"/>
</dbReference>
<protein>
    <recommendedName>
        <fullName evidence="4">Mannosylglycerate hydrolase MGH1-like glycoside hydrolase domain-containing protein</fullName>
    </recommendedName>
</protein>
<sequence>MGKAPDPERHSVTLKLESMKIRKIFYGLMLGATALACQPKAETEKVAQAWPETLPDVWGGKQLFTFSGLDGTTDYDQPFSCFTLADRLGIRLANFDPYLANLSEEQILARRPLWVELEVNGKRMSFLPGHSKTGAFEYQKNEIVSSSLIRSTVGGQGVELRLELAFADQRHIAGRLAVRSTDGKAKNVTVTLRNANMGSSRIDGKTLRIAGEKSVSNLRLDAESVKMKSDGIDWPVSLDGEAMQTAPFSWSLHFGGYDNPVTSVSPEFDSLVAVRVAPYLNAELPKGISNKVAKTYLKAYSMMRGNTETAQGMIPFTWTSPDRSPHRQMWLWDSGFHGMGLKFFDGDWAMDALKSVLACQREDGFVSHAMNPKNKSNITQPPVLAWAVWDVYETTKSKEFLEYSYGPLKAYLRWMCDNRDENKNGLLEWYDGNESGMDNSPRFDEHHKSHKPFDAVDFNCFMANDYLYLEKIAKALGKSEEASEIKAKRDGMVKLINEKLWDETQGFYMDRYLDGTFLKVKAISNFLPLYAKVATPERAKPLVKALGDSSTWFTALPGPSVALDDATFGSNMWRGPVWINYSYMNYLGLKNYGADDLAKAWATRTVENMADLYMEHGTIFEFYDPLMKTSPRQLPRKSALGCLTEFGWSSMLYVRMVEDLAKESGNI</sequence>
<name>A0AAU9CEG7_9BACT</name>
<comment type="similarity">
    <text evidence="1">Belongs to the glycosyl hydrolase 63 family.</text>
</comment>
<proteinExistence type="inferred from homology"/>
<feature type="domain" description="Mannosylglycerate hydrolase MGH1-like glycoside hydrolase" evidence="4">
    <location>
        <begin position="328"/>
        <end position="626"/>
    </location>
</feature>
<keyword evidence="6" id="KW-1185">Reference proteome</keyword>
<dbReference type="GO" id="GO:0004573">
    <property type="term" value="F:Glc3Man9GlcNAc2 oligosaccharide glucosidase activity"/>
    <property type="evidence" value="ECO:0007669"/>
    <property type="project" value="InterPro"/>
</dbReference>
<accession>A0AAU9CEG7</accession>
<keyword evidence="2" id="KW-0378">Hydrolase</keyword>
<dbReference type="GO" id="GO:0006487">
    <property type="term" value="P:protein N-linked glycosylation"/>
    <property type="evidence" value="ECO:0007669"/>
    <property type="project" value="TreeGrafter"/>
</dbReference>
<dbReference type="InterPro" id="IPR008928">
    <property type="entry name" value="6-hairpin_glycosidase_sf"/>
</dbReference>
<dbReference type="GO" id="GO:0009311">
    <property type="term" value="P:oligosaccharide metabolic process"/>
    <property type="evidence" value="ECO:0007669"/>
    <property type="project" value="InterPro"/>
</dbReference>
<dbReference type="PANTHER" id="PTHR10412:SF11">
    <property type="entry name" value="MANNOSYL-OLIGOSACCHARIDE GLUCOSIDASE"/>
    <property type="match status" value="1"/>
</dbReference>
<dbReference type="InterPro" id="IPR054491">
    <property type="entry name" value="MGH1-like_GH"/>
</dbReference>
<evidence type="ECO:0000313" key="6">
    <source>
        <dbReference type="Proteomes" id="UP001348817"/>
    </source>
</evidence>
<dbReference type="Pfam" id="PF22422">
    <property type="entry name" value="MGH1-like_GH"/>
    <property type="match status" value="1"/>
</dbReference>
<gene>
    <name evidence="5" type="ORF">FUAX_29530</name>
</gene>
<evidence type="ECO:0000256" key="2">
    <source>
        <dbReference type="ARBA" id="ARBA00022801"/>
    </source>
</evidence>
<dbReference type="InterPro" id="IPR012341">
    <property type="entry name" value="6hp_glycosidase-like_sf"/>
</dbReference>
<evidence type="ECO:0000256" key="1">
    <source>
        <dbReference type="ARBA" id="ARBA00010833"/>
    </source>
</evidence>
<dbReference type="SUPFAM" id="SSF48208">
    <property type="entry name" value="Six-hairpin glycosidases"/>
    <property type="match status" value="1"/>
</dbReference>
<dbReference type="EMBL" id="AP025314">
    <property type="protein sequence ID" value="BDD10521.1"/>
    <property type="molecule type" value="Genomic_DNA"/>
</dbReference>
<evidence type="ECO:0000256" key="3">
    <source>
        <dbReference type="ARBA" id="ARBA00023295"/>
    </source>
</evidence>
<dbReference type="AlphaFoldDB" id="A0AAU9CEG7"/>
<organism evidence="5 6">
    <name type="scientific">Fulvitalea axinellae</name>
    <dbReference type="NCBI Taxonomy" id="1182444"/>
    <lineage>
        <taxon>Bacteria</taxon>
        <taxon>Pseudomonadati</taxon>
        <taxon>Bacteroidota</taxon>
        <taxon>Cytophagia</taxon>
        <taxon>Cytophagales</taxon>
        <taxon>Persicobacteraceae</taxon>
        <taxon>Fulvitalea</taxon>
    </lineage>
</organism>
<dbReference type="PANTHER" id="PTHR10412">
    <property type="entry name" value="MANNOSYL-OLIGOSACCHARIDE GLUCOSIDASE"/>
    <property type="match status" value="1"/>
</dbReference>
<evidence type="ECO:0000313" key="5">
    <source>
        <dbReference type="EMBL" id="BDD10521.1"/>
    </source>
</evidence>
<dbReference type="KEGG" id="fax:FUAX_29530"/>
<dbReference type="Gene3D" id="1.50.10.10">
    <property type="match status" value="1"/>
</dbReference>
<dbReference type="InterPro" id="IPR004888">
    <property type="entry name" value="Glycoside_hydrolase_63"/>
</dbReference>
<keyword evidence="3" id="KW-0326">Glycosidase</keyword>